<evidence type="ECO:0000259" key="2">
    <source>
        <dbReference type="Pfam" id="PF00075"/>
    </source>
</evidence>
<organism evidence="3">
    <name type="scientific">Cladocopium goreaui</name>
    <dbReference type="NCBI Taxonomy" id="2562237"/>
    <lineage>
        <taxon>Eukaryota</taxon>
        <taxon>Sar</taxon>
        <taxon>Alveolata</taxon>
        <taxon>Dinophyceae</taxon>
        <taxon>Suessiales</taxon>
        <taxon>Symbiodiniaceae</taxon>
        <taxon>Cladocopium</taxon>
    </lineage>
</organism>
<dbReference type="InterPro" id="IPR002156">
    <property type="entry name" value="RNaseH_domain"/>
</dbReference>
<dbReference type="EMBL" id="CAMXCT030002215">
    <property type="protein sequence ID" value="CAL4783790.1"/>
    <property type="molecule type" value="Genomic_DNA"/>
</dbReference>
<dbReference type="SUPFAM" id="SSF53098">
    <property type="entry name" value="Ribonuclease H-like"/>
    <property type="match status" value="1"/>
</dbReference>
<keyword evidence="6" id="KW-1185">Reference proteome</keyword>
<accession>A0A9P1CSE7</accession>
<gene>
    <name evidence="3" type="ORF">C1SCF055_LOCUS22952</name>
</gene>
<evidence type="ECO:0000313" key="3">
    <source>
        <dbReference type="EMBL" id="CAI3996478.1"/>
    </source>
</evidence>
<evidence type="ECO:0000313" key="4">
    <source>
        <dbReference type="EMBL" id="CAL1149853.1"/>
    </source>
</evidence>
<sequence length="627" mass="70335">EARTFLGEADADSRRLFYRMASTNRVRYSQIVGPAMALGAYLAKLGWKLTMTGAIECQQFHHLHIVHSNQDELLDSSEAAWMTHVSMSIANRKHLRNLPPIDRQATCSIFSRLHHNKQRSVGLDICIGYMTNQQKAHFDELQSEKCQYCDAHDSVEHRVLSCPATAAVRSSYPEVCDFLEQHDMIHTVLPVLYKDPEVEAYAAVFETFPEPDCTPLTYKPVCFFTDGSCHLPQDRTHCWASYAIVCTHHQLHDLPVDKLEDAPWLLHNCFDTLAASHVTGKQNIARAELMAAVIAHELELEIPVVTDSQYVISAHAAVENTPHSWKLHKKKNYDLLKRLHVLHWEKRRDIPVRKVRAHQSISPQDADAFEKVGNRVADCAANLTQKYLAKPAAAEDNRSRIEISAYSGNWAGVVMSGKQPPEGLIVNRLAVEAVKEAHGNCRWIDEWLTGKLIAVKGGGKGKCGCKVTVRKPKGWNLLDGPESAESCTFAHGANYLRRTIGFAKPEKEEKTEINGLQENVDVVDVATGTPPAWLPKMFELEMLRQQESTLQLQQMIQDQQQQIEILKNQLLLQEQVQLKMVMNPGTNPSPPPAAYKVPYVQPPIQAMSPMSPATAATTMSCDLRLSL</sequence>
<dbReference type="Pfam" id="PF00075">
    <property type="entry name" value="RNase_H"/>
    <property type="match status" value="1"/>
</dbReference>
<proteinExistence type="predicted"/>
<dbReference type="Gene3D" id="3.30.420.10">
    <property type="entry name" value="Ribonuclease H-like superfamily/Ribonuclease H"/>
    <property type="match status" value="1"/>
</dbReference>
<evidence type="ECO:0000313" key="6">
    <source>
        <dbReference type="Proteomes" id="UP001152797"/>
    </source>
</evidence>
<dbReference type="AlphaFoldDB" id="A0A9P1CSE7"/>
<evidence type="ECO:0000313" key="5">
    <source>
        <dbReference type="EMBL" id="CAL4783790.1"/>
    </source>
</evidence>
<evidence type="ECO:0000256" key="1">
    <source>
        <dbReference type="SAM" id="Coils"/>
    </source>
</evidence>
<name>A0A9P1CSE7_9DINO</name>
<dbReference type="GO" id="GO:0004523">
    <property type="term" value="F:RNA-DNA hybrid ribonuclease activity"/>
    <property type="evidence" value="ECO:0007669"/>
    <property type="project" value="InterPro"/>
</dbReference>
<dbReference type="GO" id="GO:0003676">
    <property type="term" value="F:nucleic acid binding"/>
    <property type="evidence" value="ECO:0007669"/>
    <property type="project" value="InterPro"/>
</dbReference>
<keyword evidence="1" id="KW-0175">Coiled coil</keyword>
<reference evidence="3" key="1">
    <citation type="submission" date="2022-10" db="EMBL/GenBank/DDBJ databases">
        <authorList>
            <person name="Chen Y."/>
            <person name="Dougan E. K."/>
            <person name="Chan C."/>
            <person name="Rhodes N."/>
            <person name="Thang M."/>
        </authorList>
    </citation>
    <scope>NUCLEOTIDE SEQUENCE</scope>
</reference>
<dbReference type="EMBL" id="CAMXCT020002215">
    <property type="protein sequence ID" value="CAL1149853.1"/>
    <property type="molecule type" value="Genomic_DNA"/>
</dbReference>
<feature type="domain" description="RNase H type-1" evidence="2">
    <location>
        <begin position="220"/>
        <end position="381"/>
    </location>
</feature>
<dbReference type="InterPro" id="IPR012337">
    <property type="entry name" value="RNaseH-like_sf"/>
</dbReference>
<dbReference type="Proteomes" id="UP001152797">
    <property type="component" value="Unassembled WGS sequence"/>
</dbReference>
<feature type="coiled-coil region" evidence="1">
    <location>
        <begin position="549"/>
        <end position="576"/>
    </location>
</feature>
<reference evidence="4" key="2">
    <citation type="submission" date="2024-04" db="EMBL/GenBank/DDBJ databases">
        <authorList>
            <person name="Chen Y."/>
            <person name="Shah S."/>
            <person name="Dougan E. K."/>
            <person name="Thang M."/>
            <person name="Chan C."/>
        </authorList>
    </citation>
    <scope>NUCLEOTIDE SEQUENCE [LARGE SCALE GENOMIC DNA]</scope>
</reference>
<dbReference type="InterPro" id="IPR036397">
    <property type="entry name" value="RNaseH_sf"/>
</dbReference>
<dbReference type="EMBL" id="CAMXCT010002215">
    <property type="protein sequence ID" value="CAI3996478.1"/>
    <property type="molecule type" value="Genomic_DNA"/>
</dbReference>
<comment type="caution">
    <text evidence="3">The sequence shown here is derived from an EMBL/GenBank/DDBJ whole genome shotgun (WGS) entry which is preliminary data.</text>
</comment>
<protein>
    <submittedName>
        <fullName evidence="5">RNase H type-1 domain-containing protein</fullName>
    </submittedName>
</protein>
<feature type="non-terminal residue" evidence="3">
    <location>
        <position position="627"/>
    </location>
</feature>